<dbReference type="PANTHER" id="PTHR11839">
    <property type="entry name" value="UDP/ADP-SUGAR PYROPHOSPHATASE"/>
    <property type="match status" value="1"/>
</dbReference>
<organism evidence="6 7">
    <name type="scientific">Antarctobacter heliothermus</name>
    <dbReference type="NCBI Taxonomy" id="74033"/>
    <lineage>
        <taxon>Bacteria</taxon>
        <taxon>Pseudomonadati</taxon>
        <taxon>Pseudomonadota</taxon>
        <taxon>Alphaproteobacteria</taxon>
        <taxon>Rhodobacterales</taxon>
        <taxon>Roseobacteraceae</taxon>
        <taxon>Antarctobacter</taxon>
    </lineage>
</organism>
<dbReference type="PANTHER" id="PTHR11839:SF22">
    <property type="entry name" value="NUDIX HYDROLASE 26, CHLOROPLASTIC"/>
    <property type="match status" value="1"/>
</dbReference>
<accession>A0A222E1M5</accession>
<name>A0A222E1M5_9RHOB</name>
<feature type="domain" description="Nudix hydrolase" evidence="5">
    <location>
        <begin position="10"/>
        <end position="155"/>
    </location>
</feature>
<dbReference type="KEGG" id="aht:ANTHELSMS3_01415"/>
<keyword evidence="3 4" id="KW-0378">Hydrolase</keyword>
<dbReference type="GO" id="GO:0008893">
    <property type="term" value="F:guanosine-3',5'-bis(diphosphate) 3'-diphosphatase activity"/>
    <property type="evidence" value="ECO:0007669"/>
    <property type="project" value="TreeGrafter"/>
</dbReference>
<protein>
    <recommendedName>
        <fullName evidence="4">RNA pyrophosphohydrolase</fullName>
        <ecNumber evidence="4">3.6.1.-</ecNumber>
    </recommendedName>
    <alternativeName>
        <fullName evidence="4">(Di)nucleoside polyphosphate hydrolase</fullName>
    </alternativeName>
</protein>
<evidence type="ECO:0000256" key="3">
    <source>
        <dbReference type="ARBA" id="ARBA00022801"/>
    </source>
</evidence>
<comment type="similarity">
    <text evidence="4">Belongs to the Nudix hydrolase family. RppH subfamily.</text>
</comment>
<comment type="cofactor">
    <cofactor evidence="4">
        <name>a divalent metal cation</name>
        <dbReference type="ChEBI" id="CHEBI:60240"/>
    </cofactor>
</comment>
<dbReference type="InterPro" id="IPR015797">
    <property type="entry name" value="NUDIX_hydrolase-like_dom_sf"/>
</dbReference>
<dbReference type="GO" id="GO:0006753">
    <property type="term" value="P:nucleoside phosphate metabolic process"/>
    <property type="evidence" value="ECO:0007669"/>
    <property type="project" value="TreeGrafter"/>
</dbReference>
<dbReference type="NCBIfam" id="NF001938">
    <property type="entry name" value="PRK00714.1-5"/>
    <property type="match status" value="1"/>
</dbReference>
<comment type="cofactor">
    <cofactor evidence="2">
        <name>Mg(2+)</name>
        <dbReference type="ChEBI" id="CHEBI:18420"/>
    </cofactor>
</comment>
<evidence type="ECO:0000313" key="7">
    <source>
        <dbReference type="Proteomes" id="UP000203589"/>
    </source>
</evidence>
<feature type="short sequence motif" description="Nudix box" evidence="4">
    <location>
        <begin position="44"/>
        <end position="65"/>
    </location>
</feature>
<comment type="function">
    <text evidence="4">Accelerates the degradation of transcripts by removing pyrophosphate from the 5'-end of triphosphorylated RNA, leading to a more labile monophosphorylated state that can stimulate subsequent ribonuclease cleavage.</text>
</comment>
<keyword evidence="7" id="KW-1185">Reference proteome</keyword>
<dbReference type="PRINTS" id="PR00502">
    <property type="entry name" value="NUDIXFAMILY"/>
</dbReference>
<dbReference type="Pfam" id="PF00293">
    <property type="entry name" value="NUDIX"/>
    <property type="match status" value="1"/>
</dbReference>
<dbReference type="EC" id="3.6.1.-" evidence="4"/>
<sequence length="161" mass="18683">MTPEQIAALPYRRNVGVMLVNTRGQAFVGQRIDSDIPAWQMPQGGIDKGEDPKDAALRELEEETGVPRDLVTVEAETDGWIAYDLPHDIVPRIWKGRYKGQEQKWFLLRFHGTDDQVRLDADDHQEFSEWCWMSADEVVSQIVPFKRMVYEQVINAFRKHL</sequence>
<dbReference type="Gene3D" id="3.90.79.10">
    <property type="entry name" value="Nucleoside Triphosphate Pyrophosphohydrolase"/>
    <property type="match status" value="1"/>
</dbReference>
<dbReference type="InterPro" id="IPR022927">
    <property type="entry name" value="RppH"/>
</dbReference>
<dbReference type="InterPro" id="IPR020084">
    <property type="entry name" value="NUDIX_hydrolase_CS"/>
</dbReference>
<dbReference type="InterPro" id="IPR000086">
    <property type="entry name" value="NUDIX_hydrolase_dom"/>
</dbReference>
<dbReference type="EMBL" id="CP022540">
    <property type="protein sequence ID" value="ASP20114.1"/>
    <property type="molecule type" value="Genomic_DNA"/>
</dbReference>
<dbReference type="NCBIfam" id="NF001936">
    <property type="entry name" value="PRK00714.1-3"/>
    <property type="match status" value="1"/>
</dbReference>
<gene>
    <name evidence="4 6" type="primary">rppH</name>
    <name evidence="4" type="synonym">nudH</name>
    <name evidence="6" type="ORF">ANTHELSMS3_01415</name>
</gene>
<dbReference type="PROSITE" id="PS00893">
    <property type="entry name" value="NUDIX_BOX"/>
    <property type="match status" value="1"/>
</dbReference>
<evidence type="ECO:0000256" key="4">
    <source>
        <dbReference type="HAMAP-Rule" id="MF_00298"/>
    </source>
</evidence>
<dbReference type="InterPro" id="IPR020476">
    <property type="entry name" value="Nudix_hydrolase"/>
</dbReference>
<dbReference type="GO" id="GO:0034432">
    <property type="term" value="F:bis(5'-adenosyl)-pentaphosphatase activity"/>
    <property type="evidence" value="ECO:0007669"/>
    <property type="project" value="TreeGrafter"/>
</dbReference>
<dbReference type="CDD" id="cd03671">
    <property type="entry name" value="NUDIX_Ap4A_hydrolase_plant_like"/>
    <property type="match status" value="1"/>
</dbReference>
<dbReference type="RefSeq" id="WP_094034247.1">
    <property type="nucleotide sequence ID" value="NZ_CP022540.1"/>
</dbReference>
<evidence type="ECO:0000256" key="2">
    <source>
        <dbReference type="ARBA" id="ARBA00001946"/>
    </source>
</evidence>
<dbReference type="HAMAP" id="MF_00298">
    <property type="entry name" value="Nudix_RppH"/>
    <property type="match status" value="1"/>
</dbReference>
<evidence type="ECO:0000256" key="1">
    <source>
        <dbReference type="ARBA" id="ARBA00001936"/>
    </source>
</evidence>
<evidence type="ECO:0000259" key="5">
    <source>
        <dbReference type="PROSITE" id="PS51462"/>
    </source>
</evidence>
<proteinExistence type="inferred from homology"/>
<dbReference type="SUPFAM" id="SSF55811">
    <property type="entry name" value="Nudix"/>
    <property type="match status" value="1"/>
</dbReference>
<dbReference type="OrthoDB" id="9816040at2"/>
<comment type="cofactor">
    <cofactor evidence="1">
        <name>Mn(2+)</name>
        <dbReference type="ChEBI" id="CHEBI:29035"/>
    </cofactor>
</comment>
<evidence type="ECO:0000313" key="6">
    <source>
        <dbReference type="EMBL" id="ASP20114.1"/>
    </source>
</evidence>
<dbReference type="AlphaFoldDB" id="A0A222E1M5"/>
<dbReference type="PROSITE" id="PS51462">
    <property type="entry name" value="NUDIX"/>
    <property type="match status" value="1"/>
</dbReference>
<reference evidence="6 7" key="1">
    <citation type="submission" date="2017-07" db="EMBL/GenBank/DDBJ databases">
        <title>Genome Sequence of Antarctobacter heliothermus Strain SMS3 Isolated from a culture of the Diatom Skeletonema marinoi.</title>
        <authorList>
            <person name="Topel M."/>
            <person name="Pinder M.I.M."/>
            <person name="Johansson O.N."/>
            <person name="Kourtchenko O."/>
            <person name="Godhe A."/>
            <person name="Clarke A.K."/>
        </authorList>
    </citation>
    <scope>NUCLEOTIDE SEQUENCE [LARGE SCALE GENOMIC DNA]</scope>
    <source>
        <strain evidence="6 7">SMS3</strain>
    </source>
</reference>
<dbReference type="GO" id="GO:0019693">
    <property type="term" value="P:ribose phosphate metabolic process"/>
    <property type="evidence" value="ECO:0007669"/>
    <property type="project" value="TreeGrafter"/>
</dbReference>
<dbReference type="NCBIfam" id="NF001937">
    <property type="entry name" value="PRK00714.1-4"/>
    <property type="match status" value="1"/>
</dbReference>
<dbReference type="Proteomes" id="UP000203589">
    <property type="component" value="Chromosome"/>
</dbReference>